<evidence type="ECO:0000313" key="2">
    <source>
        <dbReference type="EMBL" id="AUW93531.1"/>
    </source>
</evidence>
<feature type="transmembrane region" description="Helical" evidence="1">
    <location>
        <begin position="86"/>
        <end position="106"/>
    </location>
</feature>
<feature type="transmembrane region" description="Helical" evidence="1">
    <location>
        <begin position="64"/>
        <end position="80"/>
    </location>
</feature>
<gene>
    <name evidence="2" type="ORF">BXT84_05890</name>
</gene>
<dbReference type="Pfam" id="PF02681">
    <property type="entry name" value="DUF212"/>
    <property type="match status" value="1"/>
</dbReference>
<dbReference type="PANTHER" id="PTHR31446">
    <property type="entry name" value="ACID PHOSPHATASE/VANADIUM-DEPENDENT HALOPEROXIDASE-RELATED PROTEIN"/>
    <property type="match status" value="1"/>
</dbReference>
<reference evidence="2 3" key="1">
    <citation type="journal article" date="2019" name="Sci. Rep.">
        <title>Sulfobacillus thermotolerans: new insights into resistance and metabolic capacities of acidophilic chemolithotrophs.</title>
        <authorList>
            <person name="Panyushkina A.E."/>
            <person name="Babenko V.V."/>
            <person name="Nikitina A.S."/>
            <person name="Selezneva O.V."/>
            <person name="Tsaplina I.A."/>
            <person name="Letarova M.A."/>
            <person name="Kostryukova E.S."/>
            <person name="Letarov A.V."/>
        </authorList>
    </citation>
    <scope>NUCLEOTIDE SEQUENCE [LARGE SCALE GENOMIC DNA]</scope>
    <source>
        <strain evidence="2 3">Kr1</strain>
    </source>
</reference>
<dbReference type="Proteomes" id="UP000325292">
    <property type="component" value="Chromosome"/>
</dbReference>
<proteinExistence type="predicted"/>
<feature type="transmembrane region" description="Helical" evidence="1">
    <location>
        <begin position="22"/>
        <end position="43"/>
    </location>
</feature>
<evidence type="ECO:0000256" key="1">
    <source>
        <dbReference type="SAM" id="Phobius"/>
    </source>
</evidence>
<evidence type="ECO:0000313" key="3">
    <source>
        <dbReference type="Proteomes" id="UP000325292"/>
    </source>
</evidence>
<accession>A0ABN5H0J0</accession>
<organism evidence="2 3">
    <name type="scientific">Sulfobacillus thermotolerans</name>
    <dbReference type="NCBI Taxonomy" id="338644"/>
    <lineage>
        <taxon>Bacteria</taxon>
        <taxon>Bacillati</taxon>
        <taxon>Bacillota</taxon>
        <taxon>Clostridia</taxon>
        <taxon>Eubacteriales</taxon>
        <taxon>Clostridiales Family XVII. Incertae Sedis</taxon>
        <taxon>Sulfobacillus</taxon>
    </lineage>
</organism>
<dbReference type="InterPro" id="IPR003832">
    <property type="entry name" value="DUF212"/>
</dbReference>
<keyword evidence="1" id="KW-0472">Membrane</keyword>
<sequence length="155" mass="17270">MHAIFWARGKRLTSWLAHGNRILISALTAALSAQLLKFVLYAIGRRKAQYERLFGAGGMPSSHSAMVAALVFSIAFRYGWKSPDFAISSVFGLIVLYDALSVRRTVGLQSRYLNRLARSDDYPDGDKSLPEFVGHTPMEVIAGTLWGLLISRLFY</sequence>
<protein>
    <recommendedName>
        <fullName evidence="4">Acid phosphatase</fullName>
    </recommendedName>
</protein>
<keyword evidence="3" id="KW-1185">Reference proteome</keyword>
<evidence type="ECO:0008006" key="4">
    <source>
        <dbReference type="Google" id="ProtNLM"/>
    </source>
</evidence>
<keyword evidence="1" id="KW-1133">Transmembrane helix</keyword>
<name>A0ABN5H0J0_9FIRM</name>
<dbReference type="EMBL" id="CP019454">
    <property type="protein sequence ID" value="AUW93531.1"/>
    <property type="molecule type" value="Genomic_DNA"/>
</dbReference>
<keyword evidence="1" id="KW-0812">Transmembrane</keyword>
<dbReference type="PANTHER" id="PTHR31446:SF29">
    <property type="entry name" value="ACID PHOSPHATASE_VANADIUM-DEPENDENT HALOPEROXIDASE-RELATED PROTEIN"/>
    <property type="match status" value="1"/>
</dbReference>